<dbReference type="Proteomes" id="UP000245771">
    <property type="component" value="Unassembled WGS sequence"/>
</dbReference>
<evidence type="ECO:0000313" key="4">
    <source>
        <dbReference type="Proteomes" id="UP000245771"/>
    </source>
</evidence>
<reference evidence="3 4" key="1">
    <citation type="journal article" date="2018" name="Mol. Biol. Evol.">
        <title>Broad Genomic Sampling Reveals a Smut Pathogenic Ancestry of the Fungal Clade Ustilaginomycotina.</title>
        <authorList>
            <person name="Kijpornyongpan T."/>
            <person name="Mondo S.J."/>
            <person name="Barry K."/>
            <person name="Sandor L."/>
            <person name="Lee J."/>
            <person name="Lipzen A."/>
            <person name="Pangilinan J."/>
            <person name="LaButti K."/>
            <person name="Hainaut M."/>
            <person name="Henrissat B."/>
            <person name="Grigoriev I.V."/>
            <person name="Spatafora J.W."/>
            <person name="Aime M.C."/>
        </authorList>
    </citation>
    <scope>NUCLEOTIDE SEQUENCE [LARGE SCALE GENOMIC DNA]</scope>
    <source>
        <strain evidence="3 4">MCA 3882</strain>
    </source>
</reference>
<dbReference type="EMBL" id="KZ819602">
    <property type="protein sequence ID" value="PWN38537.1"/>
    <property type="molecule type" value="Genomic_DNA"/>
</dbReference>
<dbReference type="InParanoid" id="A0A316VLY4"/>
<sequence length="287" mass="31669">MLVQTFAKIVTILIFSCLGECMRPNTPTGHQGNADGQASSQPTTSGATTSLPHRINPVFTATARMKPVTGFADPRYAEGYRQIKASSTTKQLKGVSHTGILGNPSSEYKYPKLTLKSGRKEGGIISHFHHPREIPGQAPYGYMQHQQLETTLDRNTLARKDPLNFRKHDRSTPNKRTFEAVREWQDNARHPKASLAYMVPANPSASHKRPRVDVDGGNYHGHLVTLLYGPESPPKQSSRNRSPISGTAAHPSAQEDDDFARSLLRSRTPSPDAGESSKRRRTGELPK</sequence>
<protein>
    <recommendedName>
        <fullName evidence="5">Pal1-domain-containing protein</fullName>
    </recommendedName>
</protein>
<keyword evidence="2" id="KW-0732">Signal</keyword>
<evidence type="ECO:0000313" key="3">
    <source>
        <dbReference type="EMBL" id="PWN38537.1"/>
    </source>
</evidence>
<feature type="compositionally biased region" description="Polar residues" evidence="1">
    <location>
        <begin position="28"/>
        <end position="51"/>
    </location>
</feature>
<dbReference type="GeneID" id="37019417"/>
<dbReference type="AlphaFoldDB" id="A0A316VLY4"/>
<evidence type="ECO:0008006" key="5">
    <source>
        <dbReference type="Google" id="ProtNLM"/>
    </source>
</evidence>
<gene>
    <name evidence="3" type="ORF">FA14DRAFT_153861</name>
</gene>
<feature type="compositionally biased region" description="Polar residues" evidence="1">
    <location>
        <begin position="234"/>
        <end position="245"/>
    </location>
</feature>
<feature type="chain" id="PRO_5016407864" description="Pal1-domain-containing protein" evidence="2">
    <location>
        <begin position="22"/>
        <end position="287"/>
    </location>
</feature>
<feature type="region of interest" description="Disordered" evidence="1">
    <location>
        <begin position="192"/>
        <end position="287"/>
    </location>
</feature>
<evidence type="ECO:0000256" key="1">
    <source>
        <dbReference type="SAM" id="MobiDB-lite"/>
    </source>
</evidence>
<feature type="signal peptide" evidence="2">
    <location>
        <begin position="1"/>
        <end position="21"/>
    </location>
</feature>
<organism evidence="3 4">
    <name type="scientific">Meira miltonrushii</name>
    <dbReference type="NCBI Taxonomy" id="1280837"/>
    <lineage>
        <taxon>Eukaryota</taxon>
        <taxon>Fungi</taxon>
        <taxon>Dikarya</taxon>
        <taxon>Basidiomycota</taxon>
        <taxon>Ustilaginomycotina</taxon>
        <taxon>Exobasidiomycetes</taxon>
        <taxon>Exobasidiales</taxon>
        <taxon>Brachybasidiaceae</taxon>
        <taxon>Meira</taxon>
    </lineage>
</organism>
<proteinExistence type="predicted"/>
<accession>A0A316VLY4</accession>
<feature type="region of interest" description="Disordered" evidence="1">
    <location>
        <begin position="28"/>
        <end position="53"/>
    </location>
</feature>
<keyword evidence="4" id="KW-1185">Reference proteome</keyword>
<name>A0A316VLY4_9BASI</name>
<evidence type="ECO:0000256" key="2">
    <source>
        <dbReference type="SAM" id="SignalP"/>
    </source>
</evidence>
<dbReference type="RefSeq" id="XP_025358839.1">
    <property type="nucleotide sequence ID" value="XM_025497636.1"/>
</dbReference>